<name>A0ABN8G4U6_9BACL</name>
<protein>
    <submittedName>
        <fullName evidence="1">Uncharacterized protein</fullName>
    </submittedName>
</protein>
<reference evidence="1" key="1">
    <citation type="submission" date="2022-01" db="EMBL/GenBank/DDBJ databases">
        <authorList>
            <person name="Criscuolo A."/>
        </authorList>
    </citation>
    <scope>NUCLEOTIDE SEQUENCE</scope>
    <source>
        <strain evidence="1">CIP111893</strain>
    </source>
</reference>
<keyword evidence="2" id="KW-1185">Reference proteome</keyword>
<comment type="caution">
    <text evidence="1">The sequence shown here is derived from an EMBL/GenBank/DDBJ whole genome shotgun (WGS) entry which is preliminary data.</text>
</comment>
<organism evidence="1 2">
    <name type="scientific">Paenibacillus plantiphilus</name>
    <dbReference type="NCBI Taxonomy" id="2905650"/>
    <lineage>
        <taxon>Bacteria</taxon>
        <taxon>Bacillati</taxon>
        <taxon>Bacillota</taxon>
        <taxon>Bacilli</taxon>
        <taxon>Bacillales</taxon>
        <taxon>Paenibacillaceae</taxon>
        <taxon>Paenibacillus</taxon>
    </lineage>
</organism>
<sequence length="73" mass="8080">MGSAKLNTRISKKKTVVSYSYNTYSYNNVAFSRSDNADGMINGFHIAGKSPIRTVAEIPFYHNNGKNKSSQCV</sequence>
<evidence type="ECO:0000313" key="1">
    <source>
        <dbReference type="EMBL" id="CAH1195569.1"/>
    </source>
</evidence>
<evidence type="ECO:0000313" key="2">
    <source>
        <dbReference type="Proteomes" id="UP000838686"/>
    </source>
</evidence>
<gene>
    <name evidence="1" type="ORF">PAECIP111893_00719</name>
</gene>
<dbReference type="Proteomes" id="UP000838686">
    <property type="component" value="Unassembled WGS sequence"/>
</dbReference>
<accession>A0ABN8G4U6</accession>
<dbReference type="EMBL" id="CAKMMF010000003">
    <property type="protein sequence ID" value="CAH1195569.1"/>
    <property type="molecule type" value="Genomic_DNA"/>
</dbReference>
<proteinExistence type="predicted"/>